<keyword evidence="4 7" id="KW-0812">Transmembrane</keyword>
<feature type="compositionally biased region" description="Basic and acidic residues" evidence="8">
    <location>
        <begin position="18"/>
        <end position="27"/>
    </location>
</feature>
<dbReference type="InterPro" id="IPR035906">
    <property type="entry name" value="MetI-like_sf"/>
</dbReference>
<evidence type="ECO:0000256" key="3">
    <source>
        <dbReference type="ARBA" id="ARBA00022475"/>
    </source>
</evidence>
<feature type="transmembrane region" description="Helical" evidence="7">
    <location>
        <begin position="172"/>
        <end position="192"/>
    </location>
</feature>
<dbReference type="Pfam" id="PF12911">
    <property type="entry name" value="OppC_N"/>
    <property type="match status" value="1"/>
</dbReference>
<feature type="transmembrane region" description="Helical" evidence="7">
    <location>
        <begin position="148"/>
        <end position="166"/>
    </location>
</feature>
<feature type="region of interest" description="Disordered" evidence="8">
    <location>
        <begin position="1"/>
        <end position="27"/>
    </location>
</feature>
<dbReference type="CDD" id="cd06261">
    <property type="entry name" value="TM_PBP2"/>
    <property type="match status" value="1"/>
</dbReference>
<evidence type="ECO:0000256" key="1">
    <source>
        <dbReference type="ARBA" id="ARBA00004651"/>
    </source>
</evidence>
<evidence type="ECO:0000313" key="11">
    <source>
        <dbReference type="Proteomes" id="UP000252770"/>
    </source>
</evidence>
<evidence type="ECO:0000313" key="10">
    <source>
        <dbReference type="EMBL" id="RCK68610.1"/>
    </source>
</evidence>
<dbReference type="InterPro" id="IPR025966">
    <property type="entry name" value="OppC_N"/>
</dbReference>
<feature type="transmembrane region" description="Helical" evidence="7">
    <location>
        <begin position="110"/>
        <end position="136"/>
    </location>
</feature>
<feature type="domain" description="ABC transmembrane type-1" evidence="9">
    <location>
        <begin position="106"/>
        <end position="305"/>
    </location>
</feature>
<dbReference type="EMBL" id="QOUI01000010">
    <property type="protein sequence ID" value="RCK68610.1"/>
    <property type="molecule type" value="Genomic_DNA"/>
</dbReference>
<feature type="transmembrane region" description="Helical" evidence="7">
    <location>
        <begin position="287"/>
        <end position="308"/>
    </location>
</feature>
<comment type="similarity">
    <text evidence="7">Belongs to the binding-protein-dependent transport system permease family.</text>
</comment>
<dbReference type="GO" id="GO:0055085">
    <property type="term" value="P:transmembrane transport"/>
    <property type="evidence" value="ECO:0007669"/>
    <property type="project" value="InterPro"/>
</dbReference>
<evidence type="ECO:0000256" key="6">
    <source>
        <dbReference type="ARBA" id="ARBA00023136"/>
    </source>
</evidence>
<evidence type="ECO:0000256" key="8">
    <source>
        <dbReference type="SAM" id="MobiDB-lite"/>
    </source>
</evidence>
<protein>
    <submittedName>
        <fullName evidence="10">ABC transporter permease</fullName>
    </submittedName>
</protein>
<evidence type="ECO:0000256" key="2">
    <source>
        <dbReference type="ARBA" id="ARBA00022448"/>
    </source>
</evidence>
<keyword evidence="11" id="KW-1185">Reference proteome</keyword>
<feature type="transmembrane region" description="Helical" evidence="7">
    <location>
        <begin position="45"/>
        <end position="66"/>
    </location>
</feature>
<comment type="subcellular location">
    <subcellularLocation>
        <location evidence="1 7">Cell membrane</location>
        <topology evidence="1 7">Multi-pass membrane protein</topology>
    </subcellularLocation>
</comment>
<evidence type="ECO:0000256" key="5">
    <source>
        <dbReference type="ARBA" id="ARBA00022989"/>
    </source>
</evidence>
<dbReference type="PANTHER" id="PTHR43386">
    <property type="entry name" value="OLIGOPEPTIDE TRANSPORT SYSTEM PERMEASE PROTEIN APPC"/>
    <property type="match status" value="1"/>
</dbReference>
<name>A0A367YS35_9ACTN</name>
<dbReference type="PROSITE" id="PS50928">
    <property type="entry name" value="ABC_TM1"/>
    <property type="match status" value="1"/>
</dbReference>
<proteinExistence type="inferred from homology"/>
<dbReference type="InterPro" id="IPR000515">
    <property type="entry name" value="MetI-like"/>
</dbReference>
<dbReference type="InterPro" id="IPR050366">
    <property type="entry name" value="BP-dependent_transpt_permease"/>
</dbReference>
<dbReference type="RefSeq" id="WP_114127581.1">
    <property type="nucleotide sequence ID" value="NZ_QOUI01000010.1"/>
</dbReference>
<gene>
    <name evidence="10" type="ORF">DT076_15395</name>
</gene>
<evidence type="ECO:0000256" key="4">
    <source>
        <dbReference type="ARBA" id="ARBA00022692"/>
    </source>
</evidence>
<comment type="caution">
    <text evidence="10">The sequence shown here is derived from an EMBL/GenBank/DDBJ whole genome shotgun (WGS) entry which is preliminary data.</text>
</comment>
<keyword evidence="6 7" id="KW-0472">Membrane</keyword>
<dbReference type="SUPFAM" id="SSF161098">
    <property type="entry name" value="MetI-like"/>
    <property type="match status" value="1"/>
</dbReference>
<dbReference type="Pfam" id="PF00528">
    <property type="entry name" value="BPD_transp_1"/>
    <property type="match status" value="1"/>
</dbReference>
<keyword evidence="5 7" id="KW-1133">Transmembrane helix</keyword>
<feature type="transmembrane region" description="Helical" evidence="7">
    <location>
        <begin position="231"/>
        <end position="258"/>
    </location>
</feature>
<evidence type="ECO:0000256" key="7">
    <source>
        <dbReference type="RuleBase" id="RU363032"/>
    </source>
</evidence>
<dbReference type="GO" id="GO:0005886">
    <property type="term" value="C:plasma membrane"/>
    <property type="evidence" value="ECO:0007669"/>
    <property type="project" value="UniProtKB-SubCell"/>
</dbReference>
<accession>A0A367YS35</accession>
<organism evidence="10 11">
    <name type="scientific">Desertihabitans brevis</name>
    <dbReference type="NCBI Taxonomy" id="2268447"/>
    <lineage>
        <taxon>Bacteria</taxon>
        <taxon>Bacillati</taxon>
        <taxon>Actinomycetota</taxon>
        <taxon>Actinomycetes</taxon>
        <taxon>Propionibacteriales</taxon>
        <taxon>Propionibacteriaceae</taxon>
        <taxon>Desertihabitans</taxon>
    </lineage>
</organism>
<dbReference type="PANTHER" id="PTHR43386:SF6">
    <property type="entry name" value="ABC TRANSPORTER PERMEASE PROTEIN"/>
    <property type="match status" value="1"/>
</dbReference>
<sequence>MTDPSGVAVSEFGTPPAGEEREGQERQQARSLWSDAWRELRRNPLFWISVVLIVVLLTMAVAPQLFTSTDPRFGDLAVARQPPSAEHLFGTTSQGYDVYARVIHGARASILVGVLTSIGTVVVGGLIGLVSGFYGGWLDALLSRVGEIFFAIPLLLAGILTFYLFPPDLEDPLILQVLTVVGVLVLFGWPSLARLMRGAVLQVKPNDYVNAARALGASAPRLIFQHILPNAVAPMIVVATLNLGTYIAVEATLAFLGIGLRSPAISWGIDISLASSIGLVRAAPHMLIFPSIFLTVTILAFIMLGDAIRDAIDPKLK</sequence>
<keyword evidence="2 7" id="KW-0813">Transport</keyword>
<evidence type="ECO:0000259" key="9">
    <source>
        <dbReference type="PROSITE" id="PS50928"/>
    </source>
</evidence>
<dbReference type="AlphaFoldDB" id="A0A367YS35"/>
<keyword evidence="3" id="KW-1003">Cell membrane</keyword>
<reference evidence="10 11" key="1">
    <citation type="submission" date="2018-07" db="EMBL/GenBank/DDBJ databases">
        <title>Desertimonas flava gen. nov. sp. nov.</title>
        <authorList>
            <person name="Liu S."/>
        </authorList>
    </citation>
    <scope>NUCLEOTIDE SEQUENCE [LARGE SCALE GENOMIC DNA]</scope>
    <source>
        <strain evidence="10 11">16Sb5-5</strain>
    </source>
</reference>
<dbReference type="Gene3D" id="1.10.3720.10">
    <property type="entry name" value="MetI-like"/>
    <property type="match status" value="1"/>
</dbReference>
<dbReference type="Proteomes" id="UP000252770">
    <property type="component" value="Unassembled WGS sequence"/>
</dbReference>